<dbReference type="AlphaFoldDB" id="A0A2R3ILG8"/>
<sequence length="41" mass="4130">MKAPKSSGSDIGMATTDPADSPGTSPDAPAGHIFQIWAMAL</sequence>
<organism evidence="2 3">
    <name type="scientific">Pseudomonas paraeruginosa</name>
    <dbReference type="NCBI Taxonomy" id="2994495"/>
    <lineage>
        <taxon>Bacteria</taxon>
        <taxon>Pseudomonadati</taxon>
        <taxon>Pseudomonadota</taxon>
        <taxon>Gammaproteobacteria</taxon>
        <taxon>Pseudomonadales</taxon>
        <taxon>Pseudomonadaceae</taxon>
        <taxon>Pseudomonas</taxon>
    </lineage>
</organism>
<dbReference type="EMBL" id="CP027169">
    <property type="protein sequence ID" value="AVK02731.1"/>
    <property type="molecule type" value="Genomic_DNA"/>
</dbReference>
<feature type="region of interest" description="Disordered" evidence="1">
    <location>
        <begin position="1"/>
        <end position="30"/>
    </location>
</feature>
<keyword evidence="3" id="KW-1185">Reference proteome</keyword>
<name>A0A2R3ILG8_9PSED</name>
<reference evidence="2 3" key="1">
    <citation type="submission" date="2018-02" db="EMBL/GenBank/DDBJ databases">
        <title>FDA/CDC Antimicrobial Resistant Isolate Bank Genome Sequencing.</title>
        <authorList>
            <person name="Benahmed F.H."/>
            <person name="Lutgring J.D."/>
            <person name="Yoo B."/>
            <person name="Machado M."/>
            <person name="Brown A."/>
            <person name="McAllister G."/>
            <person name="Perry A."/>
            <person name="Halpin A.L."/>
            <person name="Vavikolanu K."/>
            <person name="Ott S."/>
            <person name="Zhao X."/>
            <person name="Tallon L.J."/>
            <person name="Sadzewicz L."/>
            <person name="Aluvathingal J."/>
            <person name="Nadendla S."/>
            <person name="Voskania-kordi A."/>
            <person name="Simonyan V."/>
            <person name="Patel J."/>
            <person name="Shawar R.M."/>
        </authorList>
    </citation>
    <scope>NUCLEOTIDE SEQUENCE [LARGE SCALE GENOMIC DNA]</scope>
    <source>
        <strain evidence="2 3">AR_0356</strain>
    </source>
</reference>
<evidence type="ECO:0000313" key="3">
    <source>
        <dbReference type="Proteomes" id="UP000238390"/>
    </source>
</evidence>
<gene>
    <name evidence="2" type="ORF">CSB93_5033</name>
</gene>
<evidence type="ECO:0000313" key="2">
    <source>
        <dbReference type="EMBL" id="AVK02731.1"/>
    </source>
</evidence>
<dbReference type="Proteomes" id="UP000238390">
    <property type="component" value="Chromosome"/>
</dbReference>
<proteinExistence type="predicted"/>
<accession>A0A2R3ILG8</accession>
<evidence type="ECO:0000256" key="1">
    <source>
        <dbReference type="SAM" id="MobiDB-lite"/>
    </source>
</evidence>
<protein>
    <submittedName>
        <fullName evidence="2">Uncharacterized protein</fullName>
    </submittedName>
</protein>